<evidence type="ECO:0000313" key="1">
    <source>
        <dbReference type="EMBL" id="AKQ65937.1"/>
    </source>
</evidence>
<keyword evidence="2" id="KW-1185">Reference proteome</keyword>
<name>A0A0H4XD41_9BACT</name>
<protein>
    <submittedName>
        <fullName evidence="1">Uncharacterized protein</fullName>
    </submittedName>
</protein>
<gene>
    <name evidence="1" type="ORF">A176_002849</name>
</gene>
<dbReference type="RefSeq" id="WP_002636503.1">
    <property type="nucleotide sequence ID" value="NZ_CP012109.1"/>
</dbReference>
<dbReference type="Proteomes" id="UP000009026">
    <property type="component" value="Chromosome"/>
</dbReference>
<dbReference type="EMBL" id="CP012109">
    <property type="protein sequence ID" value="AKQ65937.1"/>
    <property type="molecule type" value="Genomic_DNA"/>
</dbReference>
<accession>A0A0H4XD41</accession>
<organism evidence="1 2">
    <name type="scientific">Pseudomyxococcus hansupus</name>
    <dbReference type="NCBI Taxonomy" id="1297742"/>
    <lineage>
        <taxon>Bacteria</taxon>
        <taxon>Pseudomonadati</taxon>
        <taxon>Myxococcota</taxon>
        <taxon>Myxococcia</taxon>
        <taxon>Myxococcales</taxon>
        <taxon>Cystobacterineae</taxon>
        <taxon>Myxococcaceae</taxon>
        <taxon>Pseudomyxococcus</taxon>
    </lineage>
</organism>
<dbReference type="STRING" id="1297742.A176_002849"/>
<reference evidence="1 2" key="1">
    <citation type="journal article" date="2016" name="PLoS ONE">
        <title>Complete Genome Sequence and Comparative Genomics of a Novel Myxobacterium Myxococcus hansupus.</title>
        <authorList>
            <person name="Sharma G."/>
            <person name="Narwani T."/>
            <person name="Subramanian S."/>
        </authorList>
    </citation>
    <scope>NUCLEOTIDE SEQUENCE [LARGE SCALE GENOMIC DNA]</scope>
    <source>
        <strain evidence="2">mixupus</strain>
    </source>
</reference>
<proteinExistence type="predicted"/>
<dbReference type="AlphaFoldDB" id="A0A0H4XD41"/>
<sequence length="62" mass="6194">MSTKFDLTSLVGSSVLADEELETVTGGLEGGSTMLATTTSTQTSCLCPATSDTAHNGCACSC</sequence>
<evidence type="ECO:0000313" key="2">
    <source>
        <dbReference type="Proteomes" id="UP000009026"/>
    </source>
</evidence>
<dbReference type="PATRIC" id="fig|1297742.4.peg.2877"/>
<dbReference type="KEGG" id="mym:A176_002849"/>